<organism evidence="2 3">
    <name type="scientific">Adiantum capillus-veneris</name>
    <name type="common">Maidenhair fern</name>
    <dbReference type="NCBI Taxonomy" id="13818"/>
    <lineage>
        <taxon>Eukaryota</taxon>
        <taxon>Viridiplantae</taxon>
        <taxon>Streptophyta</taxon>
        <taxon>Embryophyta</taxon>
        <taxon>Tracheophyta</taxon>
        <taxon>Polypodiopsida</taxon>
        <taxon>Polypodiidae</taxon>
        <taxon>Polypodiales</taxon>
        <taxon>Pteridineae</taxon>
        <taxon>Pteridaceae</taxon>
        <taxon>Vittarioideae</taxon>
        <taxon>Adiantum</taxon>
    </lineage>
</organism>
<evidence type="ECO:0000256" key="1">
    <source>
        <dbReference type="SAM" id="MobiDB-lite"/>
    </source>
</evidence>
<keyword evidence="3" id="KW-1185">Reference proteome</keyword>
<name>A0A9D4UUK4_ADICA</name>
<feature type="compositionally biased region" description="Basic and acidic residues" evidence="1">
    <location>
        <begin position="12"/>
        <end position="22"/>
    </location>
</feature>
<dbReference type="Proteomes" id="UP000886520">
    <property type="component" value="Chromosome 10"/>
</dbReference>
<reference evidence="2" key="1">
    <citation type="submission" date="2021-01" db="EMBL/GenBank/DDBJ databases">
        <title>Adiantum capillus-veneris genome.</title>
        <authorList>
            <person name="Fang Y."/>
            <person name="Liao Q."/>
        </authorList>
    </citation>
    <scope>NUCLEOTIDE SEQUENCE</scope>
    <source>
        <strain evidence="2">H3</strain>
        <tissue evidence="2">Leaf</tissue>
    </source>
</reference>
<protein>
    <submittedName>
        <fullName evidence="2">Uncharacterized protein</fullName>
    </submittedName>
</protein>
<gene>
    <name evidence="2" type="ORF">GOP47_0010359</name>
</gene>
<evidence type="ECO:0000313" key="3">
    <source>
        <dbReference type="Proteomes" id="UP000886520"/>
    </source>
</evidence>
<accession>A0A9D4UUK4</accession>
<evidence type="ECO:0000313" key="2">
    <source>
        <dbReference type="EMBL" id="KAI5074398.1"/>
    </source>
</evidence>
<feature type="region of interest" description="Disordered" evidence="1">
    <location>
        <begin position="1"/>
        <end position="22"/>
    </location>
</feature>
<dbReference type="AlphaFoldDB" id="A0A9D4UUK4"/>
<comment type="caution">
    <text evidence="2">The sequence shown here is derived from an EMBL/GenBank/DDBJ whole genome shotgun (WGS) entry which is preliminary data.</text>
</comment>
<proteinExistence type="predicted"/>
<sequence length="67" mass="7717">MRKSTHMWSSGHHTEQRDLTQKRKAIKVDNAHGPEEACQEIVPYVVQTKVASGMDARDENHIHMHRA</sequence>
<dbReference type="EMBL" id="JABFUD020000010">
    <property type="protein sequence ID" value="KAI5074398.1"/>
    <property type="molecule type" value="Genomic_DNA"/>
</dbReference>